<sequence>MDGINLMVDEHKNIKRMLAVVRKACLGLMKGNEIDYTDFENMIDFIRNYADKHHHGKEEKFLFNRMVDEIGGAAEKLVKYGMLVEHDLGRAYIRELDEALAKVKAGDEEAKLDVIANAISYTHLLNRHIDKEDSVVYSFAKRELNSETLNRVNIECSEFEDEMNKAGVQNKYIQLLEQLEQKYK</sequence>
<accession>A0ABQ5N2W9</accession>
<evidence type="ECO:0000313" key="3">
    <source>
        <dbReference type="Proteomes" id="UP001208567"/>
    </source>
</evidence>
<dbReference type="Pfam" id="PF01814">
    <property type="entry name" value="Hemerythrin"/>
    <property type="match status" value="1"/>
</dbReference>
<evidence type="ECO:0000259" key="1">
    <source>
        <dbReference type="Pfam" id="PF01814"/>
    </source>
</evidence>
<proteinExistence type="predicted"/>
<organism evidence="2 3">
    <name type="scientific">Clostridium omnivorum</name>
    <dbReference type="NCBI Taxonomy" id="1604902"/>
    <lineage>
        <taxon>Bacteria</taxon>
        <taxon>Bacillati</taxon>
        <taxon>Bacillota</taxon>
        <taxon>Clostridia</taxon>
        <taxon>Eubacteriales</taxon>
        <taxon>Clostridiaceae</taxon>
        <taxon>Clostridium</taxon>
    </lineage>
</organism>
<dbReference type="Proteomes" id="UP001208567">
    <property type="component" value="Unassembled WGS sequence"/>
</dbReference>
<dbReference type="PANTHER" id="PTHR39966">
    <property type="entry name" value="BLL2471 PROTEIN-RELATED"/>
    <property type="match status" value="1"/>
</dbReference>
<dbReference type="InterPro" id="IPR012312">
    <property type="entry name" value="Hemerythrin-like"/>
</dbReference>
<dbReference type="CDD" id="cd12108">
    <property type="entry name" value="Hr-like"/>
    <property type="match status" value="1"/>
</dbReference>
<evidence type="ECO:0000313" key="2">
    <source>
        <dbReference type="EMBL" id="GLC29552.1"/>
    </source>
</evidence>
<dbReference type="PANTHER" id="PTHR39966:SF1">
    <property type="entry name" value="HEMERYTHRIN-LIKE DOMAIN-CONTAINING PROTEIN"/>
    <property type="match status" value="1"/>
</dbReference>
<comment type="caution">
    <text evidence="2">The sequence shown here is derived from an EMBL/GenBank/DDBJ whole genome shotgun (WGS) entry which is preliminary data.</text>
</comment>
<dbReference type="RefSeq" id="WP_264848845.1">
    <property type="nucleotide sequence ID" value="NZ_BRXR01000001.1"/>
</dbReference>
<protein>
    <submittedName>
        <fullName evidence="2">Hemerythrin</fullName>
    </submittedName>
</protein>
<reference evidence="2 3" key="1">
    <citation type="journal article" date="2024" name="Int. J. Syst. Evol. Microbiol.">
        <title>Clostridium omnivorum sp. nov., isolated from anoxic soil under the treatment of reductive soil disinfestation.</title>
        <authorList>
            <person name="Ueki A."/>
            <person name="Tonouchi A."/>
            <person name="Kaku N."/>
            <person name="Honma S."/>
            <person name="Ueki K."/>
        </authorList>
    </citation>
    <scope>NUCLEOTIDE SEQUENCE [LARGE SCALE GENOMIC DNA]</scope>
    <source>
        <strain evidence="2 3">E14</strain>
    </source>
</reference>
<keyword evidence="3" id="KW-1185">Reference proteome</keyword>
<feature type="domain" description="Hemerythrin-like" evidence="1">
    <location>
        <begin position="3"/>
        <end position="139"/>
    </location>
</feature>
<dbReference type="Gene3D" id="1.20.120.520">
    <property type="entry name" value="nmb1532 protein domain like"/>
    <property type="match status" value="1"/>
</dbReference>
<name>A0ABQ5N2W9_9CLOT</name>
<dbReference type="EMBL" id="BRXR01000001">
    <property type="protein sequence ID" value="GLC29552.1"/>
    <property type="molecule type" value="Genomic_DNA"/>
</dbReference>
<gene>
    <name evidence="2" type="ORF">bsdE14_09620</name>
</gene>